<evidence type="ECO:0000256" key="1">
    <source>
        <dbReference type="SAM" id="Phobius"/>
    </source>
</evidence>
<dbReference type="AlphaFoldDB" id="W6UGP3"/>
<dbReference type="EMBL" id="APAU02000034">
    <property type="protein sequence ID" value="EUB60138.1"/>
    <property type="molecule type" value="Genomic_DNA"/>
</dbReference>
<dbReference type="CTD" id="36340706"/>
<dbReference type="RefSeq" id="XP_024351334.1">
    <property type="nucleotide sequence ID" value="XM_024494240.1"/>
</dbReference>
<feature type="transmembrane region" description="Helical" evidence="1">
    <location>
        <begin position="89"/>
        <end position="105"/>
    </location>
</feature>
<gene>
    <name evidence="2" type="ORF">EGR_04991</name>
</gene>
<accession>W6UGP3</accession>
<evidence type="ECO:0000313" key="3">
    <source>
        <dbReference type="Proteomes" id="UP000019149"/>
    </source>
</evidence>
<keyword evidence="3" id="KW-1185">Reference proteome</keyword>
<dbReference type="Proteomes" id="UP000019149">
    <property type="component" value="Unassembled WGS sequence"/>
</dbReference>
<dbReference type="KEGG" id="egl:EGR_04991"/>
<protein>
    <submittedName>
        <fullName evidence="2">Uncharacterized protein</fullName>
    </submittedName>
</protein>
<keyword evidence="1" id="KW-0472">Membrane</keyword>
<dbReference type="GeneID" id="36340706"/>
<comment type="caution">
    <text evidence="2">The sequence shown here is derived from an EMBL/GenBank/DDBJ whole genome shotgun (WGS) entry which is preliminary data.</text>
</comment>
<reference evidence="2 3" key="1">
    <citation type="journal article" date="2013" name="Nat. Genet.">
        <title>The genome of the hydatid tapeworm Echinococcus granulosus.</title>
        <authorList>
            <person name="Zheng H."/>
            <person name="Zhang W."/>
            <person name="Zhang L."/>
            <person name="Zhang Z."/>
            <person name="Li J."/>
            <person name="Lu G."/>
            <person name="Zhu Y."/>
            <person name="Wang Y."/>
            <person name="Huang Y."/>
            <person name="Liu J."/>
            <person name="Kang H."/>
            <person name="Chen J."/>
            <person name="Wang L."/>
            <person name="Chen A."/>
            <person name="Yu S."/>
            <person name="Gao Z."/>
            <person name="Jin L."/>
            <person name="Gu W."/>
            <person name="Wang Z."/>
            <person name="Zhao L."/>
            <person name="Shi B."/>
            <person name="Wen H."/>
            <person name="Lin R."/>
            <person name="Jones M.K."/>
            <person name="Brejova B."/>
            <person name="Vinar T."/>
            <person name="Zhao G."/>
            <person name="McManus D.P."/>
            <person name="Chen Z."/>
            <person name="Zhou Y."/>
            <person name="Wang S."/>
        </authorList>
    </citation>
    <scope>NUCLEOTIDE SEQUENCE [LARGE SCALE GENOMIC DNA]</scope>
</reference>
<keyword evidence="1" id="KW-1133">Transmembrane helix</keyword>
<feature type="transmembrane region" description="Helical" evidence="1">
    <location>
        <begin position="61"/>
        <end position="77"/>
    </location>
</feature>
<sequence length="126" mass="14488">MAFAEDTVYAQDGSKFHRLVFFSWIVAHFLQVYVNSLRHISVFNLVCIVDDLVIKVDDNGGVLYVPTVGAVVLQVVYSQVYNLRQERHFFLLNTMFTLIILSGRFDVPFERTALTRQLLKPKCTSI</sequence>
<name>W6UGP3_ECHGR</name>
<keyword evidence="1" id="KW-0812">Transmembrane</keyword>
<feature type="transmembrane region" description="Helical" evidence="1">
    <location>
        <begin position="16"/>
        <end position="34"/>
    </location>
</feature>
<organism evidence="2 3">
    <name type="scientific">Echinococcus granulosus</name>
    <name type="common">Hydatid tapeworm</name>
    <dbReference type="NCBI Taxonomy" id="6210"/>
    <lineage>
        <taxon>Eukaryota</taxon>
        <taxon>Metazoa</taxon>
        <taxon>Spiralia</taxon>
        <taxon>Lophotrochozoa</taxon>
        <taxon>Platyhelminthes</taxon>
        <taxon>Cestoda</taxon>
        <taxon>Eucestoda</taxon>
        <taxon>Cyclophyllidea</taxon>
        <taxon>Taeniidae</taxon>
        <taxon>Echinococcus</taxon>
        <taxon>Echinococcus granulosus group</taxon>
    </lineage>
</organism>
<proteinExistence type="predicted"/>
<evidence type="ECO:0000313" key="2">
    <source>
        <dbReference type="EMBL" id="EUB60138.1"/>
    </source>
</evidence>